<dbReference type="EMBL" id="NXII01000010">
    <property type="protein sequence ID" value="RXI40414.1"/>
    <property type="molecule type" value="Genomic_DNA"/>
</dbReference>
<keyword evidence="2" id="KW-1185">Reference proteome</keyword>
<sequence>MKKTYYSFLSEPKTKIGWVHGSLTILFSFILSYLVAMIFSSLEFEDYAVKIVPAMILVPILVSFFGIWLLNSVNILSMLKKFLLISLILSILLFIGF</sequence>
<dbReference type="RefSeq" id="WP_129013739.1">
    <property type="nucleotide sequence ID" value="NZ_CBCSEI010000010.1"/>
</dbReference>
<accession>A0A6M8NR54</accession>
<evidence type="ECO:0000313" key="2">
    <source>
        <dbReference type="Proteomes" id="UP000290378"/>
    </source>
</evidence>
<organism evidence="1 2">
    <name type="scientific">Arcobacter cloacae</name>
    <dbReference type="NCBI Taxonomy" id="1054034"/>
    <lineage>
        <taxon>Bacteria</taxon>
        <taxon>Pseudomonadati</taxon>
        <taxon>Campylobacterota</taxon>
        <taxon>Epsilonproteobacteria</taxon>
        <taxon>Campylobacterales</taxon>
        <taxon>Arcobacteraceae</taxon>
        <taxon>Arcobacter</taxon>
    </lineage>
</organism>
<dbReference type="Proteomes" id="UP000290378">
    <property type="component" value="Unassembled WGS sequence"/>
</dbReference>
<comment type="caution">
    <text evidence="1">The sequence shown here is derived from an EMBL/GenBank/DDBJ whole genome shotgun (WGS) entry which is preliminary data.</text>
</comment>
<name>A0A6M8NR54_9BACT</name>
<evidence type="ECO:0000313" key="1">
    <source>
        <dbReference type="EMBL" id="RXI40414.1"/>
    </source>
</evidence>
<dbReference type="AlphaFoldDB" id="A0A6M8NR54"/>
<reference evidence="1 2" key="1">
    <citation type="submission" date="2017-09" db="EMBL/GenBank/DDBJ databases">
        <title>Genomics of the genus Arcobacter.</title>
        <authorList>
            <person name="Perez-Cataluna A."/>
            <person name="Figueras M.J."/>
            <person name="Salas-Masso N."/>
        </authorList>
    </citation>
    <scope>NUCLEOTIDE SEQUENCE [LARGE SCALE GENOMIC DNA]</scope>
    <source>
        <strain evidence="1 2">CECT 7834</strain>
    </source>
</reference>
<proteinExistence type="predicted"/>
<protein>
    <submittedName>
        <fullName evidence="1">Uncharacterized protein</fullName>
    </submittedName>
</protein>
<gene>
    <name evidence="1" type="ORF">CP963_08460</name>
</gene>